<evidence type="ECO:0000256" key="7">
    <source>
        <dbReference type="ARBA" id="ARBA00023242"/>
    </source>
</evidence>
<dbReference type="CDD" id="cd14320">
    <property type="entry name" value="UBA_SQSTM"/>
    <property type="match status" value="1"/>
</dbReference>
<dbReference type="Proteomes" id="UP000677054">
    <property type="component" value="Unassembled WGS sequence"/>
</dbReference>
<feature type="domain" description="ZZ-type" evidence="10">
    <location>
        <begin position="109"/>
        <end position="160"/>
    </location>
</feature>
<dbReference type="GO" id="GO:0035973">
    <property type="term" value="P:aggrephagy"/>
    <property type="evidence" value="ECO:0007669"/>
    <property type="project" value="TreeGrafter"/>
</dbReference>
<evidence type="ECO:0000313" key="12">
    <source>
        <dbReference type="EMBL" id="CAD7247859.1"/>
    </source>
</evidence>
<feature type="compositionally biased region" description="Basic and acidic residues" evidence="9">
    <location>
        <begin position="278"/>
        <end position="327"/>
    </location>
</feature>
<dbReference type="PANTHER" id="PTHR15090">
    <property type="entry name" value="SEQUESTOSOME 1-RELATED"/>
    <property type="match status" value="1"/>
</dbReference>
<dbReference type="GO" id="GO:0016235">
    <property type="term" value="C:aggresome"/>
    <property type="evidence" value="ECO:0007669"/>
    <property type="project" value="TreeGrafter"/>
</dbReference>
<comment type="subcellular location">
    <subcellularLocation>
        <location evidence="2">Cytoplasm</location>
    </subcellularLocation>
    <subcellularLocation>
        <location evidence="1">Nucleus</location>
    </subcellularLocation>
</comment>
<dbReference type="CDD" id="cd02340">
    <property type="entry name" value="ZZ_NBR1_like"/>
    <property type="match status" value="1"/>
</dbReference>
<dbReference type="FunFam" id="3.10.20.90:FF:000320">
    <property type="entry name" value="Predicted protein"/>
    <property type="match status" value="1"/>
</dbReference>
<dbReference type="InterPro" id="IPR000433">
    <property type="entry name" value="Znf_ZZ"/>
</dbReference>
<accession>A0A7R8XC77</accession>
<dbReference type="GO" id="GO:0005080">
    <property type="term" value="F:protein kinase C binding"/>
    <property type="evidence" value="ECO:0007669"/>
    <property type="project" value="TreeGrafter"/>
</dbReference>
<sequence length="419" mass="45947">MEQGKSLGVKAFLKRSGETTEVRRFTVDQDVAANYVYLQGKVRAVFPCLQRSDFTVTWIDKEGDDITISCDEELQEAIMETMNVGGSEFFKLNVHADAKPTQTKDGEVHEGVVCDGCEGPVKGFRYKCLQCHDYDLCGGCEMTGKKHAAHHMIRIPSPEDCPGRWGRGWRRRFRHAPMFGFWGDHHGRGFRGGRRCNMPPPPPIWEGAGEIGRMAKEFTRHLWSALGGYPMPEGEGEQQGIDTEVDVVTGDKLKRCGGQCPTAKSSASNDQEMDAESGVEKDSASAAQGEKEKDKNVTDAGVRDKSPDEKESGWTFVRKDAEGDGGARPKTPPGASADPQPSISATDSTIYPSLSGIPLQPSHPNPKVAHSLGLMLMMGFTNEGGWLTRLLEEKDGDIGKVLDVIQPFKRTPAPLMSFD</sequence>
<keyword evidence="5 8" id="KW-0863">Zinc-finger</keyword>
<evidence type="ECO:0000256" key="2">
    <source>
        <dbReference type="ARBA" id="ARBA00004496"/>
    </source>
</evidence>
<dbReference type="GO" id="GO:0005634">
    <property type="term" value="C:nucleus"/>
    <property type="evidence" value="ECO:0007669"/>
    <property type="project" value="UniProtKB-SubCell"/>
</dbReference>
<evidence type="ECO:0000256" key="1">
    <source>
        <dbReference type="ARBA" id="ARBA00004123"/>
    </source>
</evidence>
<dbReference type="InterPro" id="IPR000270">
    <property type="entry name" value="PB1_dom"/>
</dbReference>
<evidence type="ECO:0000259" key="10">
    <source>
        <dbReference type="PROSITE" id="PS50135"/>
    </source>
</evidence>
<dbReference type="GO" id="GO:0044753">
    <property type="term" value="C:amphisome"/>
    <property type="evidence" value="ECO:0007669"/>
    <property type="project" value="TreeGrafter"/>
</dbReference>
<organism evidence="12">
    <name type="scientific">Darwinula stevensoni</name>
    <dbReference type="NCBI Taxonomy" id="69355"/>
    <lineage>
        <taxon>Eukaryota</taxon>
        <taxon>Metazoa</taxon>
        <taxon>Ecdysozoa</taxon>
        <taxon>Arthropoda</taxon>
        <taxon>Crustacea</taxon>
        <taxon>Oligostraca</taxon>
        <taxon>Ostracoda</taxon>
        <taxon>Podocopa</taxon>
        <taxon>Podocopida</taxon>
        <taxon>Darwinulocopina</taxon>
        <taxon>Darwinuloidea</taxon>
        <taxon>Darwinulidae</taxon>
        <taxon>Darwinula</taxon>
    </lineage>
</organism>
<dbReference type="SMART" id="SM00666">
    <property type="entry name" value="PB1"/>
    <property type="match status" value="1"/>
</dbReference>
<dbReference type="EMBL" id="CAJPEV010001612">
    <property type="protein sequence ID" value="CAG0893518.1"/>
    <property type="molecule type" value="Genomic_DNA"/>
</dbReference>
<dbReference type="SMART" id="SM00291">
    <property type="entry name" value="ZnF_ZZ"/>
    <property type="match status" value="1"/>
</dbReference>
<protein>
    <recommendedName>
        <fullName evidence="14">Sequestosome 1</fullName>
    </recommendedName>
</protein>
<dbReference type="Gene3D" id="1.10.8.10">
    <property type="entry name" value="DNA helicase RuvA subunit, C-terminal domain"/>
    <property type="match status" value="1"/>
</dbReference>
<reference evidence="12" key="1">
    <citation type="submission" date="2020-11" db="EMBL/GenBank/DDBJ databases">
        <authorList>
            <person name="Tran Van P."/>
        </authorList>
    </citation>
    <scope>NUCLEOTIDE SEQUENCE</scope>
</reference>
<dbReference type="PROSITE" id="PS51745">
    <property type="entry name" value="PB1"/>
    <property type="match status" value="1"/>
</dbReference>
<evidence type="ECO:0000256" key="3">
    <source>
        <dbReference type="ARBA" id="ARBA00022490"/>
    </source>
</evidence>
<dbReference type="Pfam" id="PF00564">
    <property type="entry name" value="PB1"/>
    <property type="match status" value="1"/>
</dbReference>
<keyword evidence="6" id="KW-0862">Zinc</keyword>
<keyword evidence="13" id="KW-1185">Reference proteome</keyword>
<evidence type="ECO:0000313" key="13">
    <source>
        <dbReference type="Proteomes" id="UP000677054"/>
    </source>
</evidence>
<dbReference type="Pfam" id="PF00569">
    <property type="entry name" value="ZZ"/>
    <property type="match status" value="1"/>
</dbReference>
<dbReference type="InterPro" id="IPR053793">
    <property type="entry name" value="PB1-like"/>
</dbReference>
<dbReference type="PROSITE" id="PS50135">
    <property type="entry name" value="ZF_ZZ_2"/>
    <property type="match status" value="1"/>
</dbReference>
<dbReference type="FunFam" id="1.10.8.10:FF:000034">
    <property type="entry name" value="Sequestosome 1"/>
    <property type="match status" value="1"/>
</dbReference>
<dbReference type="GO" id="GO:0008270">
    <property type="term" value="F:zinc ion binding"/>
    <property type="evidence" value="ECO:0007669"/>
    <property type="project" value="UniProtKB-KW"/>
</dbReference>
<dbReference type="EMBL" id="LR901129">
    <property type="protein sequence ID" value="CAD7247859.1"/>
    <property type="molecule type" value="Genomic_DNA"/>
</dbReference>
<evidence type="ECO:0000259" key="11">
    <source>
        <dbReference type="PROSITE" id="PS51745"/>
    </source>
</evidence>
<dbReference type="GO" id="GO:0007032">
    <property type="term" value="P:endosome organization"/>
    <property type="evidence" value="ECO:0007669"/>
    <property type="project" value="TreeGrafter"/>
</dbReference>
<evidence type="ECO:0000256" key="8">
    <source>
        <dbReference type="PROSITE-ProRule" id="PRU00228"/>
    </source>
</evidence>
<proteinExistence type="predicted"/>
<feature type="compositionally biased region" description="Polar residues" evidence="9">
    <location>
        <begin position="339"/>
        <end position="352"/>
    </location>
</feature>
<dbReference type="OrthoDB" id="6382171at2759"/>
<dbReference type="InterPro" id="IPR052260">
    <property type="entry name" value="Autophagy_Rcpt_SigReg"/>
</dbReference>
<evidence type="ECO:0000256" key="4">
    <source>
        <dbReference type="ARBA" id="ARBA00022723"/>
    </source>
</evidence>
<feature type="domain" description="PB1" evidence="11">
    <location>
        <begin position="6"/>
        <end position="97"/>
    </location>
</feature>
<dbReference type="Gene3D" id="3.10.20.90">
    <property type="entry name" value="Phosphatidylinositol 3-kinase Catalytic Subunit, Chain A, domain 1"/>
    <property type="match status" value="1"/>
</dbReference>
<keyword evidence="3" id="KW-0963">Cytoplasm</keyword>
<evidence type="ECO:0000256" key="6">
    <source>
        <dbReference type="ARBA" id="ARBA00022833"/>
    </source>
</evidence>
<feature type="region of interest" description="Disordered" evidence="9">
    <location>
        <begin position="255"/>
        <end position="362"/>
    </location>
</feature>
<evidence type="ECO:0000256" key="9">
    <source>
        <dbReference type="SAM" id="MobiDB-lite"/>
    </source>
</evidence>
<name>A0A7R8XC77_9CRUS</name>
<dbReference type="SUPFAM" id="SSF54277">
    <property type="entry name" value="CAD &amp; PB1 domains"/>
    <property type="match status" value="1"/>
</dbReference>
<dbReference type="InterPro" id="IPR043145">
    <property type="entry name" value="Znf_ZZ_sf"/>
</dbReference>
<keyword evidence="7" id="KW-0539">Nucleus</keyword>
<dbReference type="AlphaFoldDB" id="A0A7R8XC77"/>
<dbReference type="GO" id="GO:0000423">
    <property type="term" value="P:mitophagy"/>
    <property type="evidence" value="ECO:0007669"/>
    <property type="project" value="TreeGrafter"/>
</dbReference>
<dbReference type="InterPro" id="IPR033741">
    <property type="entry name" value="SQSTM_UBA"/>
</dbReference>
<dbReference type="PROSITE" id="PS01357">
    <property type="entry name" value="ZF_ZZ_1"/>
    <property type="match status" value="1"/>
</dbReference>
<dbReference type="PANTHER" id="PTHR15090:SF0">
    <property type="entry name" value="SEQUESTOSOME-1"/>
    <property type="match status" value="1"/>
</dbReference>
<dbReference type="InterPro" id="IPR009060">
    <property type="entry name" value="UBA-like_sf"/>
</dbReference>
<evidence type="ECO:0008006" key="14">
    <source>
        <dbReference type="Google" id="ProtNLM"/>
    </source>
</evidence>
<keyword evidence="4" id="KW-0479">Metal-binding</keyword>
<gene>
    <name evidence="12" type="ORF">DSTB1V02_LOCUS7684</name>
</gene>
<evidence type="ECO:0000256" key="5">
    <source>
        <dbReference type="ARBA" id="ARBA00022771"/>
    </source>
</evidence>
<dbReference type="SUPFAM" id="SSF57850">
    <property type="entry name" value="RING/U-box"/>
    <property type="match status" value="1"/>
</dbReference>
<dbReference type="Gene3D" id="3.30.60.90">
    <property type="match status" value="1"/>
</dbReference>
<dbReference type="Pfam" id="PF16577">
    <property type="entry name" value="UBA_5"/>
    <property type="match status" value="1"/>
</dbReference>
<dbReference type="SUPFAM" id="SSF46934">
    <property type="entry name" value="UBA-like"/>
    <property type="match status" value="1"/>
</dbReference>
<dbReference type="GO" id="GO:0070530">
    <property type="term" value="F:K63-linked polyubiquitin modification-dependent protein binding"/>
    <property type="evidence" value="ECO:0007669"/>
    <property type="project" value="TreeGrafter"/>
</dbReference>